<feature type="compositionally biased region" description="Acidic residues" evidence="10">
    <location>
        <begin position="876"/>
        <end position="885"/>
    </location>
</feature>
<evidence type="ECO:0000256" key="3">
    <source>
        <dbReference type="ARBA" id="ARBA00022741"/>
    </source>
</evidence>
<dbReference type="InterPro" id="IPR014001">
    <property type="entry name" value="Helicase_ATP-bd"/>
</dbReference>
<keyword evidence="6" id="KW-0067">ATP-binding</keyword>
<dbReference type="Proteomes" id="UP001305779">
    <property type="component" value="Unassembled WGS sequence"/>
</dbReference>
<sequence>MDGNPLSWTVSQVADFFRQHAARFLNDRPNLRLPNLDTFLQSLKDNDVDGDLLLNSVDNAVLRDELGVSTFRARSAIVHCISKLRELSQAPQTAATAFAEVEPVPQTPNSINGLTNLNTSDPEPLPASTPGENVRAGEVEIQDGRGKKRRKLNLTAVPTTQEAASPPTQPYGFQQVLPRFGYMSDGKLTVDEIFFGNTPINAEIGELPPHGHNVLLEPNYDIVMDPEDEVSKEDAAAKAAATRAWHAEAFLEFQHQEQNEGDAAYVYRQMRHFLTNRSERVVSRRGKDDTVILPYRESAVIGNKSVSATVIRLDDTAEEGAVARRENNALLEDDMDPIGLEQESNEGEWDFLVKKWRQDEDKELPEFGQSDEEDDDMSSGFNREIEEEEAEVEEQRRQLLDKEEAGKIVDDAIHDMMAKWKEETLPKKEAKAWSTWKKMKSSKTLRNHLIETANERVRDLDRRLAKQKDHILQTEWRTEKDVREQCQAIENSVIDREELRWEIDVWNRRQEPHHVVRRGSGQHGGHKGNADAANHQRVIVHANDRISVSPSPVQEDDMDLVPENVNENGEEEPDHDMMYADDGRSFDGGDEMEEAESPVADWIEPSPPLVFGSPSQVPFDGPRGDSIGPTSPQDDAEDHPKDDDSDSDSGSMTDMAAVLSQVPKREPASQPKTATQSNSREQPIEISSDSHSTPASKSKPKRGNAGKRLFTSNPEQASAAEVESWDIQELLNQSDRRRLLIKLLFDAGKDKRKEIQDCIRDLRLTGFNTELRNAVILLQRDFASTATEEGSETPVFCARLFLAYLFLAPETMDGKPPANITPKQYKNESQLAQFTPFLKSVLDRPFLFRFRKAEPISSVKSKSSARDGSRVISLLDSEDDDDDPLQDTPSKKRRKKVMLGEKGAQSQMQAHDRQDRFKELQQQSSSQQQLQAMIQNDPSKSHVQINILKGDDEDEIFVDKRIAQDMKEYQVAGVQFMWRELTASGADGAQGCVLAHEQGLGKTMQAIAVLVALDEAAQSENPRIYEQLPQHLLPEDISGRQLRVLILVPAFLIANWRAELDKWAPDKFPNVWSIESVQPKNQLEVLDHWHRYGGVMLMGHESFQRKIAKKEGKQALLIAEGRLAEVLLNPGPDVVVVDEAHRMANPKSLRTIAINQIRTESRLALTGTPMSNEVQEIYSLVSFVAPDYLGGPEWFSARFALPIREGNGKDSTPYQRRKATLKLTQLHKQIEPKVNRADITVLKGSLPPKVEFVITLPLTDVQREAYSKYVQHLIGEGKTEEAAQVTLFGYLSVLTLLLNHPIAFKRKMLSPGKPQKKKKKARKSRVSPSDSDSDDGSFAQEQEDDNDDAGDSIRTSGFTEEVIAQIISHIQDDLDATLSTKMAMLMEVVRRSREIGDKVLIFSHSIPSLDYLDELFQTSGVDFVRIDGSMTTKARGDVLQAMQDGKSDVMLMSTRAGGVGLNVQVANRVIILDSGFNPTHEKQAISRSYRFGQKKPVFVYRFSVGGTFEDFLYNKQMFKDRLGKVVVDKISTKRIANLSSENVIREPSHVKQLPLEDSLGKDGVMDGIVRDYWSLARASGDDEIIVRQLATMEVLQEEVHEADIPLTEEERLEAELAEAELKQGRTVKGKRGGAAPGAGAMRAPNSTAPAPTRRQPSGTANGRPFQEYAINGLPSATQPGAGAPQAPSRIVRLPTGPPQSTAPALQGVPHGLPMPPPQ</sequence>
<dbReference type="PANTHER" id="PTHR45797">
    <property type="entry name" value="RAD54-LIKE"/>
    <property type="match status" value="1"/>
</dbReference>
<keyword evidence="8" id="KW-0539">Nucleus</keyword>
<dbReference type="SMART" id="SM00487">
    <property type="entry name" value="DEXDc"/>
    <property type="match status" value="1"/>
</dbReference>
<dbReference type="Pfam" id="PF00176">
    <property type="entry name" value="SNF2-rel_dom"/>
    <property type="match status" value="1"/>
</dbReference>
<dbReference type="PROSITE" id="PS51194">
    <property type="entry name" value="HELICASE_CTER"/>
    <property type="match status" value="1"/>
</dbReference>
<feature type="domain" description="Helicase C-terminal" evidence="12">
    <location>
        <begin position="1381"/>
        <end position="1539"/>
    </location>
</feature>
<dbReference type="Gene3D" id="3.40.50.300">
    <property type="entry name" value="P-loop containing nucleotide triphosphate hydrolases"/>
    <property type="match status" value="1"/>
</dbReference>
<protein>
    <submittedName>
        <fullName evidence="13">Uncharacterized protein</fullName>
    </submittedName>
</protein>
<keyword evidence="14" id="KW-1185">Reference proteome</keyword>
<evidence type="ECO:0000256" key="4">
    <source>
        <dbReference type="ARBA" id="ARBA00022801"/>
    </source>
</evidence>
<feature type="compositionally biased region" description="Basic and acidic residues" evidence="10">
    <location>
        <begin position="575"/>
        <end position="587"/>
    </location>
</feature>
<comment type="subcellular location">
    <subcellularLocation>
        <location evidence="1">Nucleus</location>
    </subcellularLocation>
</comment>
<dbReference type="InterPro" id="IPR049730">
    <property type="entry name" value="SNF2/RAD54-like_C"/>
</dbReference>
<evidence type="ECO:0000256" key="2">
    <source>
        <dbReference type="ARBA" id="ARBA00007025"/>
    </source>
</evidence>
<dbReference type="PROSITE" id="PS51192">
    <property type="entry name" value="HELICASE_ATP_BIND_1"/>
    <property type="match status" value="1"/>
</dbReference>
<evidence type="ECO:0000256" key="9">
    <source>
        <dbReference type="SAM" id="Coils"/>
    </source>
</evidence>
<dbReference type="PANTHER" id="PTHR45797:SF1">
    <property type="entry name" value="HELICASE ARIP4"/>
    <property type="match status" value="1"/>
</dbReference>
<proteinExistence type="inferred from homology"/>
<keyword evidence="7" id="KW-0238">DNA-binding</keyword>
<keyword evidence="9" id="KW-0175">Coiled coil</keyword>
<feature type="region of interest" description="Disordered" evidence="10">
    <location>
        <begin position="546"/>
        <end position="709"/>
    </location>
</feature>
<feature type="compositionally biased region" description="Basic residues" evidence="10">
    <location>
        <begin position="1308"/>
        <end position="1325"/>
    </location>
</feature>
<feature type="compositionally biased region" description="Low complexity" evidence="10">
    <location>
        <begin position="1674"/>
        <end position="1688"/>
    </location>
</feature>
<comment type="caution">
    <text evidence="13">The sequence shown here is derived from an EMBL/GenBank/DDBJ whole genome shotgun (WGS) entry which is preliminary data.</text>
</comment>
<reference evidence="13 14" key="1">
    <citation type="journal article" date="2023" name="G3 (Bethesda)">
        <title>A chromosome-level genome assembly of Zasmidium syzygii isolated from banana leaves.</title>
        <authorList>
            <person name="van Westerhoven A.C."/>
            <person name="Mehrabi R."/>
            <person name="Talebi R."/>
            <person name="Steentjes M.B.F."/>
            <person name="Corcolon B."/>
            <person name="Chong P.A."/>
            <person name="Kema G.H.J."/>
            <person name="Seidl M.F."/>
        </authorList>
    </citation>
    <scope>NUCLEOTIDE SEQUENCE [LARGE SCALE GENOMIC DNA]</scope>
    <source>
        <strain evidence="13 14">P124</strain>
    </source>
</reference>
<evidence type="ECO:0000256" key="5">
    <source>
        <dbReference type="ARBA" id="ARBA00022806"/>
    </source>
</evidence>
<comment type="similarity">
    <text evidence="2">Belongs to the SNF2/RAD54 helicase family.</text>
</comment>
<dbReference type="SUPFAM" id="SSF47769">
    <property type="entry name" value="SAM/Pointed domain"/>
    <property type="match status" value="1"/>
</dbReference>
<feature type="domain" description="Helicase ATP-binding" evidence="11">
    <location>
        <begin position="983"/>
        <end position="1187"/>
    </location>
</feature>
<keyword evidence="3" id="KW-0547">Nucleotide-binding</keyword>
<evidence type="ECO:0000313" key="14">
    <source>
        <dbReference type="Proteomes" id="UP001305779"/>
    </source>
</evidence>
<dbReference type="Pfam" id="PF24580">
    <property type="entry name" value="DUF7607"/>
    <property type="match status" value="1"/>
</dbReference>
<evidence type="ECO:0000256" key="8">
    <source>
        <dbReference type="ARBA" id="ARBA00023242"/>
    </source>
</evidence>
<dbReference type="CDD" id="cd18793">
    <property type="entry name" value="SF2_C_SNF"/>
    <property type="match status" value="1"/>
</dbReference>
<evidence type="ECO:0000256" key="10">
    <source>
        <dbReference type="SAM" id="MobiDB-lite"/>
    </source>
</evidence>
<dbReference type="SMART" id="SM00490">
    <property type="entry name" value="HELICc"/>
    <property type="match status" value="1"/>
</dbReference>
<dbReference type="Pfam" id="PF00271">
    <property type="entry name" value="Helicase_C"/>
    <property type="match status" value="1"/>
</dbReference>
<dbReference type="InterPro" id="IPR000330">
    <property type="entry name" value="SNF2_N"/>
</dbReference>
<keyword evidence="5" id="KW-0347">Helicase</keyword>
<feature type="compositionally biased region" description="Acidic residues" evidence="10">
    <location>
        <begin position="1331"/>
        <end position="1350"/>
    </location>
</feature>
<dbReference type="InterPro" id="IPR027417">
    <property type="entry name" value="P-loop_NTPase"/>
</dbReference>
<feature type="region of interest" description="Disordered" evidence="10">
    <location>
        <begin position="1622"/>
        <end position="1718"/>
    </location>
</feature>
<accession>A0ABR0EIZ0</accession>
<organism evidence="13 14">
    <name type="scientific">Zasmidium cellare</name>
    <name type="common">Wine cellar mold</name>
    <name type="synonym">Racodium cellare</name>
    <dbReference type="NCBI Taxonomy" id="395010"/>
    <lineage>
        <taxon>Eukaryota</taxon>
        <taxon>Fungi</taxon>
        <taxon>Dikarya</taxon>
        <taxon>Ascomycota</taxon>
        <taxon>Pezizomycotina</taxon>
        <taxon>Dothideomycetes</taxon>
        <taxon>Dothideomycetidae</taxon>
        <taxon>Mycosphaerellales</taxon>
        <taxon>Mycosphaerellaceae</taxon>
        <taxon>Zasmidium</taxon>
    </lineage>
</organism>
<dbReference type="InterPro" id="IPR013761">
    <property type="entry name" value="SAM/pointed_sf"/>
</dbReference>
<evidence type="ECO:0000256" key="6">
    <source>
        <dbReference type="ARBA" id="ARBA00022840"/>
    </source>
</evidence>
<dbReference type="InterPro" id="IPR044574">
    <property type="entry name" value="ARIP4-like"/>
</dbReference>
<dbReference type="InterPro" id="IPR056026">
    <property type="entry name" value="DUF7607"/>
</dbReference>
<dbReference type="Gene3D" id="3.40.50.10810">
    <property type="entry name" value="Tandem AAA-ATPase domain"/>
    <property type="match status" value="1"/>
</dbReference>
<feature type="compositionally biased region" description="Polar residues" evidence="10">
    <location>
        <begin position="1645"/>
        <end position="1660"/>
    </location>
</feature>
<evidence type="ECO:0000256" key="7">
    <source>
        <dbReference type="ARBA" id="ARBA00023125"/>
    </source>
</evidence>
<evidence type="ECO:0000313" key="13">
    <source>
        <dbReference type="EMBL" id="KAK4501205.1"/>
    </source>
</evidence>
<gene>
    <name evidence="13" type="ORF">PRZ48_007012</name>
</gene>
<dbReference type="Gene3D" id="1.10.150.50">
    <property type="entry name" value="Transcription Factor, Ets-1"/>
    <property type="match status" value="1"/>
</dbReference>
<evidence type="ECO:0000259" key="12">
    <source>
        <dbReference type="PROSITE" id="PS51194"/>
    </source>
</evidence>
<evidence type="ECO:0000259" key="11">
    <source>
        <dbReference type="PROSITE" id="PS51192"/>
    </source>
</evidence>
<evidence type="ECO:0000256" key="1">
    <source>
        <dbReference type="ARBA" id="ARBA00004123"/>
    </source>
</evidence>
<dbReference type="InterPro" id="IPR038718">
    <property type="entry name" value="SNF2-like_sf"/>
</dbReference>
<dbReference type="EMBL" id="JAXOVC010000005">
    <property type="protein sequence ID" value="KAK4501205.1"/>
    <property type="molecule type" value="Genomic_DNA"/>
</dbReference>
<keyword evidence="4" id="KW-0378">Hydrolase</keyword>
<feature type="coiled-coil region" evidence="9">
    <location>
        <begin position="378"/>
        <end position="405"/>
    </location>
</feature>
<dbReference type="InterPro" id="IPR001650">
    <property type="entry name" value="Helicase_C-like"/>
</dbReference>
<feature type="region of interest" description="Disordered" evidence="10">
    <location>
        <begin position="1308"/>
        <end position="1353"/>
    </location>
</feature>
<name>A0ABR0EIZ0_ZASCE</name>
<dbReference type="SUPFAM" id="SSF52540">
    <property type="entry name" value="P-loop containing nucleoside triphosphate hydrolases"/>
    <property type="match status" value="2"/>
</dbReference>
<feature type="compositionally biased region" description="Polar residues" evidence="10">
    <location>
        <begin position="670"/>
        <end position="696"/>
    </location>
</feature>
<feature type="region of interest" description="Disordered" evidence="10">
    <location>
        <begin position="872"/>
        <end position="913"/>
    </location>
</feature>